<organism evidence="2 3">
    <name type="scientific">Jiella endophytica</name>
    <dbReference type="NCBI Taxonomy" id="2558362"/>
    <lineage>
        <taxon>Bacteria</taxon>
        <taxon>Pseudomonadati</taxon>
        <taxon>Pseudomonadota</taxon>
        <taxon>Alphaproteobacteria</taxon>
        <taxon>Hyphomicrobiales</taxon>
        <taxon>Aurantimonadaceae</taxon>
        <taxon>Jiella</taxon>
    </lineage>
</organism>
<dbReference type="InterPro" id="IPR006747">
    <property type="entry name" value="DUF599"/>
</dbReference>
<dbReference type="EMBL" id="SOZD01000002">
    <property type="protein sequence ID" value="TFF25258.1"/>
    <property type="molecule type" value="Genomic_DNA"/>
</dbReference>
<dbReference type="PANTHER" id="PTHR31881:SF6">
    <property type="entry name" value="OS09G0494600 PROTEIN"/>
    <property type="match status" value="1"/>
</dbReference>
<keyword evidence="1" id="KW-1133">Transmembrane helix</keyword>
<feature type="transmembrane region" description="Helical" evidence="1">
    <location>
        <begin position="191"/>
        <end position="213"/>
    </location>
</feature>
<dbReference type="RefSeq" id="WP_134761426.1">
    <property type="nucleotide sequence ID" value="NZ_SOZD01000002.1"/>
</dbReference>
<evidence type="ECO:0000313" key="3">
    <source>
        <dbReference type="Proteomes" id="UP000298179"/>
    </source>
</evidence>
<accession>A0A4Y8RNS5</accession>
<reference evidence="2 3" key="1">
    <citation type="submission" date="2019-03" db="EMBL/GenBank/DDBJ databases">
        <title>Jiella endophytica sp. nov., a novel endophytic bacterium isolated from root of Ficus microcarpa Linn. f.</title>
        <authorList>
            <person name="Tuo L."/>
        </authorList>
    </citation>
    <scope>NUCLEOTIDE SEQUENCE [LARGE SCALE GENOMIC DNA]</scope>
    <source>
        <strain evidence="2 3">CBS5Q-3</strain>
    </source>
</reference>
<name>A0A4Y8RNS5_9HYPH</name>
<keyword evidence="3" id="KW-1185">Reference proteome</keyword>
<comment type="caution">
    <text evidence="2">The sequence shown here is derived from an EMBL/GenBank/DDBJ whole genome shotgun (WGS) entry which is preliminary data.</text>
</comment>
<dbReference type="Pfam" id="PF04654">
    <property type="entry name" value="DUF599"/>
    <property type="match status" value="1"/>
</dbReference>
<dbReference type="OrthoDB" id="9806874at2"/>
<feature type="transmembrane region" description="Helical" evidence="1">
    <location>
        <begin position="111"/>
        <end position="128"/>
    </location>
</feature>
<feature type="transmembrane region" description="Helical" evidence="1">
    <location>
        <begin position="6"/>
        <end position="24"/>
    </location>
</feature>
<protein>
    <submittedName>
        <fullName evidence="2">DUF599 family protein</fullName>
    </submittedName>
</protein>
<dbReference type="Proteomes" id="UP000298179">
    <property type="component" value="Unassembled WGS sequence"/>
</dbReference>
<keyword evidence="1" id="KW-0472">Membrane</keyword>
<proteinExistence type="predicted"/>
<evidence type="ECO:0000256" key="1">
    <source>
        <dbReference type="SAM" id="Phobius"/>
    </source>
</evidence>
<dbReference type="PANTHER" id="PTHR31881">
    <property type="match status" value="1"/>
</dbReference>
<keyword evidence="1" id="KW-0812">Transmembrane</keyword>
<evidence type="ECO:0000313" key="2">
    <source>
        <dbReference type="EMBL" id="TFF25258.1"/>
    </source>
</evidence>
<feature type="transmembrane region" description="Helical" evidence="1">
    <location>
        <begin position="72"/>
        <end position="91"/>
    </location>
</feature>
<sequence>MTLAAADIIAVIVFVSAWVVYNFFVERHARGGTGLSGAMNLQRAAWMRTMLSRDFRMIDTAILAGLQQGTAFFASGCIFAIGGCFALLGAAERISAIAADLPLSGGLDKPLVELKLLGLVVIFSYAFFKFGWAYRLFNYCSIVIGAVPMPKEAAKDPAGAEQAIERAIGLNQIAGHHFNAGLRAVFFSLAYLGWLLGPLVLIASTALVVAILLNRQFRSPAQQIVSN</sequence>
<dbReference type="AlphaFoldDB" id="A0A4Y8RNS5"/>
<gene>
    <name evidence="2" type="ORF">E3C22_07735</name>
</gene>